<dbReference type="Gene3D" id="3.40.640.10">
    <property type="entry name" value="Type I PLP-dependent aspartate aminotransferase-like (Major domain)"/>
    <property type="match status" value="1"/>
</dbReference>
<dbReference type="InterPro" id="IPR015422">
    <property type="entry name" value="PyrdxlP-dep_Trfase_small"/>
</dbReference>
<dbReference type="AlphaFoldDB" id="A0A518K175"/>
<dbReference type="InterPro" id="IPR024169">
    <property type="entry name" value="SP_NH2Trfase/AEP_transaminase"/>
</dbReference>
<evidence type="ECO:0000256" key="7">
    <source>
        <dbReference type="PIRSR" id="PIRSR000524-50"/>
    </source>
</evidence>
<dbReference type="EMBL" id="CP036348">
    <property type="protein sequence ID" value="QDV71550.1"/>
    <property type="molecule type" value="Genomic_DNA"/>
</dbReference>
<name>A0A518K175_9BACT</name>
<evidence type="ECO:0000256" key="1">
    <source>
        <dbReference type="ARBA" id="ARBA00001933"/>
    </source>
</evidence>
<dbReference type="OrthoDB" id="389074at2"/>
<dbReference type="InterPro" id="IPR015421">
    <property type="entry name" value="PyrdxlP-dep_Trfase_major"/>
</dbReference>
<dbReference type="InterPro" id="IPR000192">
    <property type="entry name" value="Aminotrans_V_dom"/>
</dbReference>
<gene>
    <name evidence="9" type="primary">pucG</name>
    <name evidence="9" type="ORF">Poly24_52870</name>
</gene>
<dbReference type="GO" id="GO:0008453">
    <property type="term" value="F:alanine-glyoxylate transaminase activity"/>
    <property type="evidence" value="ECO:0007669"/>
    <property type="project" value="TreeGrafter"/>
</dbReference>
<keyword evidence="10" id="KW-1185">Reference proteome</keyword>
<evidence type="ECO:0000256" key="2">
    <source>
        <dbReference type="ARBA" id="ARBA00009236"/>
    </source>
</evidence>
<feature type="modified residue" description="N6-(pyridoxal phosphate)lysine" evidence="7">
    <location>
        <position position="200"/>
    </location>
</feature>
<dbReference type="FunFam" id="3.40.640.10:FF:000027">
    <property type="entry name" value="Serine--pyruvate aminotransferase, mitochondrial"/>
    <property type="match status" value="1"/>
</dbReference>
<dbReference type="Gene3D" id="3.90.1150.10">
    <property type="entry name" value="Aspartate Aminotransferase, domain 1"/>
    <property type="match status" value="1"/>
</dbReference>
<reference evidence="9 10" key="1">
    <citation type="submission" date="2019-02" db="EMBL/GenBank/DDBJ databases">
        <title>Deep-cultivation of Planctomycetes and their phenomic and genomic characterization uncovers novel biology.</title>
        <authorList>
            <person name="Wiegand S."/>
            <person name="Jogler M."/>
            <person name="Boedeker C."/>
            <person name="Pinto D."/>
            <person name="Vollmers J."/>
            <person name="Rivas-Marin E."/>
            <person name="Kohn T."/>
            <person name="Peeters S.H."/>
            <person name="Heuer A."/>
            <person name="Rast P."/>
            <person name="Oberbeckmann S."/>
            <person name="Bunk B."/>
            <person name="Jeske O."/>
            <person name="Meyerdierks A."/>
            <person name="Storesund J.E."/>
            <person name="Kallscheuer N."/>
            <person name="Luecker S."/>
            <person name="Lage O.M."/>
            <person name="Pohl T."/>
            <person name="Merkel B.J."/>
            <person name="Hornburger P."/>
            <person name="Mueller R.-W."/>
            <person name="Bruemmer F."/>
            <person name="Labrenz M."/>
            <person name="Spormann A.M."/>
            <person name="Op den Camp H."/>
            <person name="Overmann J."/>
            <person name="Amann R."/>
            <person name="Jetten M.S.M."/>
            <person name="Mascher T."/>
            <person name="Medema M.H."/>
            <person name="Devos D.P."/>
            <person name="Kaster A.-K."/>
            <person name="Ovreas L."/>
            <person name="Rohde M."/>
            <person name="Galperin M.Y."/>
            <person name="Jogler C."/>
        </authorList>
    </citation>
    <scope>NUCLEOTIDE SEQUENCE [LARGE SCALE GENOMIC DNA]</scope>
    <source>
        <strain evidence="9 10">Poly24</strain>
    </source>
</reference>
<dbReference type="GO" id="GO:0019265">
    <property type="term" value="P:glycine biosynthetic process, by transamination of glyoxylate"/>
    <property type="evidence" value="ECO:0007669"/>
    <property type="project" value="TreeGrafter"/>
</dbReference>
<keyword evidence="5 7" id="KW-0663">Pyridoxal phosphate</keyword>
<dbReference type="PANTHER" id="PTHR21152:SF40">
    <property type="entry name" value="ALANINE--GLYOXYLATE AMINOTRANSFERASE"/>
    <property type="match status" value="1"/>
</dbReference>
<evidence type="ECO:0000256" key="5">
    <source>
        <dbReference type="ARBA" id="ARBA00022898"/>
    </source>
</evidence>
<protein>
    <submittedName>
        <fullName evidence="9">Purine catabolism protein PucG</fullName>
        <ecNumber evidence="9">2.-.-.-</ecNumber>
    </submittedName>
</protein>
<evidence type="ECO:0000256" key="4">
    <source>
        <dbReference type="ARBA" id="ARBA00022679"/>
    </source>
</evidence>
<feature type="binding site" evidence="6">
    <location>
        <position position="345"/>
    </location>
    <ligand>
        <name>substrate</name>
    </ligand>
</feature>
<dbReference type="RefSeq" id="WP_145102184.1">
    <property type="nucleotide sequence ID" value="NZ_CP036348.1"/>
</dbReference>
<dbReference type="KEGG" id="rcf:Poly24_52870"/>
<organism evidence="9 10">
    <name type="scientific">Rosistilla carotiformis</name>
    <dbReference type="NCBI Taxonomy" id="2528017"/>
    <lineage>
        <taxon>Bacteria</taxon>
        <taxon>Pseudomonadati</taxon>
        <taxon>Planctomycetota</taxon>
        <taxon>Planctomycetia</taxon>
        <taxon>Pirellulales</taxon>
        <taxon>Pirellulaceae</taxon>
        <taxon>Rosistilla</taxon>
    </lineage>
</organism>
<accession>A0A518K175</accession>
<dbReference type="Pfam" id="PF00266">
    <property type="entry name" value="Aminotran_5"/>
    <property type="match status" value="1"/>
</dbReference>
<comment type="cofactor">
    <cofactor evidence="1 7">
        <name>pyridoxal 5'-phosphate</name>
        <dbReference type="ChEBI" id="CHEBI:597326"/>
    </cofactor>
</comment>
<evidence type="ECO:0000313" key="9">
    <source>
        <dbReference type="EMBL" id="QDV71550.1"/>
    </source>
</evidence>
<keyword evidence="4 9" id="KW-0808">Transferase</keyword>
<evidence type="ECO:0000256" key="6">
    <source>
        <dbReference type="PIRSR" id="PIRSR000524-1"/>
    </source>
</evidence>
<proteinExistence type="inferred from homology"/>
<evidence type="ECO:0000256" key="3">
    <source>
        <dbReference type="ARBA" id="ARBA00022576"/>
    </source>
</evidence>
<sequence length="391" mass="41976">MSDLLSKLDPPQRVLMGPGPSDVPARILNALAAPTIGHLDPAYLQLMDQTRQLMRQVFQTENEMTLAISGTGSAGMEACVTNLIERGDRMIACVSGVFGGRMADVAGRYGASVDLVEVPWGEAIRPEQVEAALKAAPQTKAVGIVQAETSTGLLQPLDEIAEIVHAHDALLVVDAVTSLGGMEVPVDRLGIDACFSGTQKNLSCPPGLAPVTFSQRAVEIMDRRKSKVGSWYLDLSMIRNYWGSDRSYHHTAPINMTYALREALQIIVEEGLVARFERHQAMHRRLRAGLEALGLTYIPQHSLPNLNCVRVPDGVDDAAVRRQLLTEYGIEIGAGLGPFKGTAWRIGLMGHSCTARNVTLILAALETILRQSGSLIEPGSALAAAAQASDA</sequence>
<dbReference type="CDD" id="cd06451">
    <property type="entry name" value="AGAT_like"/>
    <property type="match status" value="1"/>
</dbReference>
<dbReference type="InterPro" id="IPR015424">
    <property type="entry name" value="PyrdxlP-dep_Trfase"/>
</dbReference>
<keyword evidence="3" id="KW-0032">Aminotransferase</keyword>
<comment type="similarity">
    <text evidence="2">Belongs to the class-V pyridoxal-phosphate-dependent aminotransferase family.</text>
</comment>
<evidence type="ECO:0000313" key="10">
    <source>
        <dbReference type="Proteomes" id="UP000315082"/>
    </source>
</evidence>
<dbReference type="PIRSF" id="PIRSF000524">
    <property type="entry name" value="SPT"/>
    <property type="match status" value="1"/>
</dbReference>
<dbReference type="PANTHER" id="PTHR21152">
    <property type="entry name" value="AMINOTRANSFERASE CLASS V"/>
    <property type="match status" value="1"/>
</dbReference>
<dbReference type="EC" id="2.-.-.-" evidence="9"/>
<feature type="domain" description="Aminotransferase class V" evidence="8">
    <location>
        <begin position="36"/>
        <end position="335"/>
    </location>
</feature>
<dbReference type="Proteomes" id="UP000315082">
    <property type="component" value="Chromosome"/>
</dbReference>
<dbReference type="SUPFAM" id="SSF53383">
    <property type="entry name" value="PLP-dependent transferases"/>
    <property type="match status" value="1"/>
</dbReference>
<evidence type="ECO:0000259" key="8">
    <source>
        <dbReference type="Pfam" id="PF00266"/>
    </source>
</evidence>
<dbReference type="GO" id="GO:0004760">
    <property type="term" value="F:L-serine-pyruvate transaminase activity"/>
    <property type="evidence" value="ECO:0007669"/>
    <property type="project" value="TreeGrafter"/>
</dbReference>